<organism evidence="2 3">
    <name type="scientific">Saponaria officinalis</name>
    <name type="common">Common soapwort</name>
    <name type="synonym">Lychnis saponaria</name>
    <dbReference type="NCBI Taxonomy" id="3572"/>
    <lineage>
        <taxon>Eukaryota</taxon>
        <taxon>Viridiplantae</taxon>
        <taxon>Streptophyta</taxon>
        <taxon>Embryophyta</taxon>
        <taxon>Tracheophyta</taxon>
        <taxon>Spermatophyta</taxon>
        <taxon>Magnoliopsida</taxon>
        <taxon>eudicotyledons</taxon>
        <taxon>Gunneridae</taxon>
        <taxon>Pentapetalae</taxon>
        <taxon>Caryophyllales</taxon>
        <taxon>Caryophyllaceae</taxon>
        <taxon>Caryophylleae</taxon>
        <taxon>Saponaria</taxon>
    </lineage>
</organism>
<feature type="transmembrane region" description="Helical" evidence="1">
    <location>
        <begin position="456"/>
        <end position="483"/>
    </location>
</feature>
<dbReference type="GO" id="GO:0006506">
    <property type="term" value="P:GPI anchor biosynthetic process"/>
    <property type="evidence" value="ECO:0007669"/>
    <property type="project" value="InterPro"/>
</dbReference>
<proteinExistence type="predicted"/>
<dbReference type="EMBL" id="JBDFQZ010000012">
    <property type="protein sequence ID" value="KAK9671136.1"/>
    <property type="molecule type" value="Genomic_DNA"/>
</dbReference>
<dbReference type="Pfam" id="PF05024">
    <property type="entry name" value="Gpi1"/>
    <property type="match status" value="1"/>
</dbReference>
<name>A0AAW1H494_SAPOF</name>
<feature type="transmembrane region" description="Helical" evidence="1">
    <location>
        <begin position="274"/>
        <end position="294"/>
    </location>
</feature>
<dbReference type="InterPro" id="IPR007720">
    <property type="entry name" value="PigQ/GPI1"/>
</dbReference>
<keyword evidence="1" id="KW-0812">Transmembrane</keyword>
<accession>A0AAW1H494</accession>
<protein>
    <submittedName>
        <fullName evidence="2">Uncharacterized protein</fullName>
    </submittedName>
</protein>
<evidence type="ECO:0000313" key="3">
    <source>
        <dbReference type="Proteomes" id="UP001443914"/>
    </source>
</evidence>
<keyword evidence="1" id="KW-0472">Membrane</keyword>
<dbReference type="PANTHER" id="PTHR47555">
    <property type="entry name" value="N-ACETYLGLUCOSAMINYL TRANSFERASE COMPONENT FAMILY PROTEIN / GPI1 FAMILY PROTEIN"/>
    <property type="match status" value="1"/>
</dbReference>
<gene>
    <name evidence="2" type="ORF">RND81_12G008900</name>
</gene>
<keyword evidence="1" id="KW-1133">Transmembrane helix</keyword>
<dbReference type="AlphaFoldDB" id="A0AAW1H494"/>
<dbReference type="Proteomes" id="UP001443914">
    <property type="component" value="Unassembled WGS sequence"/>
</dbReference>
<feature type="transmembrane region" description="Helical" evidence="1">
    <location>
        <begin position="540"/>
        <end position="564"/>
    </location>
</feature>
<sequence>MSTKCRVWWPQDLSSASSSTSLALFGWLISRSSTSIDIVVAFAYDEEFLSLNSDLSSLQVAINRAREAMPVRLQDKSNLTLLGRCVGSSENVCVMCKRDVADGNHKHPFESAEVSHHKSDSSAKSIKWSCGCLQDDGLLKQYKHAYSRNSTWIQLVQGGHIYFSKEACLVPTLHHLHWNGKMLSPVELHVMIYEKPRYCSHHFSIGSYGFKSAPFSSKRPKWIDELCEKPKRIDLDMVIVAINSSAAANVVFGKYLRAQKSYTQLSVLRMLLNLMVRLFAAVVATFSTFLYIVLQSYHQFAGYGSKFRICGAIANIFSNTLINFQLRCHQILYWPIFLNDSALRSQACVEFAEKAALRRHSLWSSATIDVLLGNLLGYALLFHIDAVCSLILNFATHFTDDVLRTGCVWLMGVPAGFKLNTELAGVLGSLSLNAIQIWSTLWFLAAHMFYIAIRVVALLGILCGMTISAALIMDMIAIAAFHVYVLHQFVGFFYSLQIEALTALWRLFRGRKWNPLRQRLDSYEYSVEQHVVGSLMFTPLLLLLPTTSVFYIFFAIMSLAILFLRTLVQIIISVIHDTPYAKIVLWLVRPKRFPSGIWFEIMDSQRASGSSSERMLQDKNTNPINSVLLPLFLRSNVMTFGQVVIPHYKNLFSRAQEPSFASAVSGILTGKSIMARKSEVPRKMPWISISFKDYWFLCYCAVIACLQ</sequence>
<dbReference type="PANTHER" id="PTHR47555:SF2">
    <property type="entry name" value="N-ACETYLGLUCOSAMINYL TRANSFERASE COMPONENT FAMILY PROTEIN _ GPI1 FAMILY PROTEIN"/>
    <property type="match status" value="1"/>
</dbReference>
<reference evidence="2" key="1">
    <citation type="submission" date="2024-03" db="EMBL/GenBank/DDBJ databases">
        <title>WGS assembly of Saponaria officinalis var. Norfolk2.</title>
        <authorList>
            <person name="Jenkins J."/>
            <person name="Shu S."/>
            <person name="Grimwood J."/>
            <person name="Barry K."/>
            <person name="Goodstein D."/>
            <person name="Schmutz J."/>
            <person name="Leebens-Mack J."/>
            <person name="Osbourn A."/>
        </authorList>
    </citation>
    <scope>NUCLEOTIDE SEQUENCE [LARGE SCALE GENOMIC DNA]</scope>
    <source>
        <strain evidence="2">JIC</strain>
    </source>
</reference>
<evidence type="ECO:0000313" key="2">
    <source>
        <dbReference type="EMBL" id="KAK9671136.1"/>
    </source>
</evidence>
<feature type="transmembrane region" description="Helical" evidence="1">
    <location>
        <begin position="423"/>
        <end position="444"/>
    </location>
</feature>
<keyword evidence="3" id="KW-1185">Reference proteome</keyword>
<evidence type="ECO:0000256" key="1">
    <source>
        <dbReference type="SAM" id="Phobius"/>
    </source>
</evidence>
<dbReference type="GO" id="GO:0016020">
    <property type="term" value="C:membrane"/>
    <property type="evidence" value="ECO:0007669"/>
    <property type="project" value="InterPro"/>
</dbReference>
<comment type="caution">
    <text evidence="2">The sequence shown here is derived from an EMBL/GenBank/DDBJ whole genome shotgun (WGS) entry which is preliminary data.</text>
</comment>